<evidence type="ECO:0000256" key="1">
    <source>
        <dbReference type="ARBA" id="ARBA00004127"/>
    </source>
</evidence>
<evidence type="ECO:0000256" key="5">
    <source>
        <dbReference type="ARBA" id="ARBA00023136"/>
    </source>
</evidence>
<sequence length="265" mass="30065">MQSLESKNRVFCNGRCITGHNIGIFIFAVLLISIISGLFFGFDCPYLTKRLSPAIPIFAALLFLMVICCILRTAFTDPGILPRATPEEIRYLEKSDNLQNAPLTGRVIEVQMRGGHVMKLKFCQTCKIFRPPRVSHCSLCDACIANFDHHCMTTNEDIKDTWRSTRRGETLSNPFSRGHSLLNCFSALCGPLPPSFLNLRAIIKQENNIPKTATGTNNNLHDTLQYHPDENGIYNNRVWDSSAENPPHSFQMKQQQRPYVLRDYV</sequence>
<dbReference type="Proteomes" id="UP000681967">
    <property type="component" value="Unassembled WGS sequence"/>
</dbReference>
<dbReference type="InterPro" id="IPR039859">
    <property type="entry name" value="PFA4/ZDH16/20/ERF2-like"/>
</dbReference>
<evidence type="ECO:0000256" key="7">
    <source>
        <dbReference type="ARBA" id="ARBA00023288"/>
    </source>
</evidence>
<dbReference type="Pfam" id="PF01529">
    <property type="entry name" value="DHHC"/>
    <property type="match status" value="1"/>
</dbReference>
<dbReference type="GO" id="GO:0005794">
    <property type="term" value="C:Golgi apparatus"/>
    <property type="evidence" value="ECO:0007669"/>
    <property type="project" value="TreeGrafter"/>
</dbReference>
<keyword evidence="6" id="KW-0564">Palmitate</keyword>
<evidence type="ECO:0000313" key="12">
    <source>
        <dbReference type="EMBL" id="CAF4163873.1"/>
    </source>
</evidence>
<comment type="caution">
    <text evidence="13">The sequence shown here is derived from an EMBL/GenBank/DDBJ whole genome shotgun (WGS) entry which is preliminary data.</text>
</comment>
<evidence type="ECO:0000256" key="4">
    <source>
        <dbReference type="ARBA" id="ARBA00022989"/>
    </source>
</evidence>
<keyword evidence="2 10" id="KW-0808">Transferase</keyword>
<keyword evidence="5 10" id="KW-0472">Membrane</keyword>
<accession>A0A8S2SUP9</accession>
<dbReference type="Proteomes" id="UP000681720">
    <property type="component" value="Unassembled WGS sequence"/>
</dbReference>
<evidence type="ECO:0000259" key="11">
    <source>
        <dbReference type="Pfam" id="PF01529"/>
    </source>
</evidence>
<gene>
    <name evidence="13" type="ORF">BYL167_LOCUS25263</name>
    <name evidence="12" type="ORF">GIL414_LOCUS20064</name>
</gene>
<feature type="domain" description="Palmitoyltransferase DHHC" evidence="11">
    <location>
        <begin position="118"/>
        <end position="158"/>
    </location>
</feature>
<evidence type="ECO:0000313" key="13">
    <source>
        <dbReference type="EMBL" id="CAF4243578.1"/>
    </source>
</evidence>
<proteinExistence type="inferred from homology"/>
<protein>
    <recommendedName>
        <fullName evidence="10">Palmitoyltransferase</fullName>
        <ecNumber evidence="10">2.3.1.225</ecNumber>
    </recommendedName>
</protein>
<evidence type="ECO:0000313" key="14">
    <source>
        <dbReference type="Proteomes" id="UP000681967"/>
    </source>
</evidence>
<dbReference type="GO" id="GO:0006612">
    <property type="term" value="P:protein targeting to membrane"/>
    <property type="evidence" value="ECO:0007669"/>
    <property type="project" value="TreeGrafter"/>
</dbReference>
<keyword evidence="7" id="KW-0449">Lipoprotein</keyword>
<feature type="transmembrane region" description="Helical" evidence="10">
    <location>
        <begin position="54"/>
        <end position="75"/>
    </location>
</feature>
<keyword evidence="3 10" id="KW-0812">Transmembrane</keyword>
<dbReference type="AlphaFoldDB" id="A0A8S2SUP9"/>
<evidence type="ECO:0000256" key="3">
    <source>
        <dbReference type="ARBA" id="ARBA00022692"/>
    </source>
</evidence>
<feature type="transmembrane region" description="Helical" evidence="10">
    <location>
        <begin position="21"/>
        <end position="42"/>
    </location>
</feature>
<comment type="domain">
    <text evidence="10">The DHHC domain is required for palmitoyltransferase activity.</text>
</comment>
<dbReference type="GO" id="GO:0005783">
    <property type="term" value="C:endoplasmic reticulum"/>
    <property type="evidence" value="ECO:0007669"/>
    <property type="project" value="TreeGrafter"/>
</dbReference>
<keyword evidence="8 10" id="KW-0012">Acyltransferase</keyword>
<evidence type="ECO:0000256" key="9">
    <source>
        <dbReference type="ARBA" id="ARBA00048048"/>
    </source>
</evidence>
<comment type="similarity">
    <text evidence="10">Belongs to the DHHC palmitoyltransferase family.</text>
</comment>
<dbReference type="InterPro" id="IPR001594">
    <property type="entry name" value="Palmitoyltrfase_DHHC"/>
</dbReference>
<dbReference type="PANTHER" id="PTHR22883">
    <property type="entry name" value="ZINC FINGER DHHC DOMAIN CONTAINING PROTEIN"/>
    <property type="match status" value="1"/>
</dbReference>
<comment type="subcellular location">
    <subcellularLocation>
        <location evidence="1">Endomembrane system</location>
        <topology evidence="1">Multi-pass membrane protein</topology>
    </subcellularLocation>
</comment>
<dbReference type="EMBL" id="CAJOBH010024806">
    <property type="protein sequence ID" value="CAF4243578.1"/>
    <property type="molecule type" value="Genomic_DNA"/>
</dbReference>
<evidence type="ECO:0000256" key="10">
    <source>
        <dbReference type="RuleBase" id="RU079119"/>
    </source>
</evidence>
<name>A0A8S2SUP9_9BILA</name>
<evidence type="ECO:0000256" key="8">
    <source>
        <dbReference type="ARBA" id="ARBA00023315"/>
    </source>
</evidence>
<dbReference type="PROSITE" id="PS50216">
    <property type="entry name" value="DHHC"/>
    <property type="match status" value="1"/>
</dbReference>
<organism evidence="13 14">
    <name type="scientific">Rotaria magnacalcarata</name>
    <dbReference type="NCBI Taxonomy" id="392030"/>
    <lineage>
        <taxon>Eukaryota</taxon>
        <taxon>Metazoa</taxon>
        <taxon>Spiralia</taxon>
        <taxon>Gnathifera</taxon>
        <taxon>Rotifera</taxon>
        <taxon>Eurotatoria</taxon>
        <taxon>Bdelloidea</taxon>
        <taxon>Philodinida</taxon>
        <taxon>Philodinidae</taxon>
        <taxon>Rotaria</taxon>
    </lineage>
</organism>
<dbReference type="EC" id="2.3.1.225" evidence="10"/>
<dbReference type="PANTHER" id="PTHR22883:SF43">
    <property type="entry name" value="PALMITOYLTRANSFERASE APP"/>
    <property type="match status" value="1"/>
</dbReference>
<reference evidence="13" key="1">
    <citation type="submission" date="2021-02" db="EMBL/GenBank/DDBJ databases">
        <authorList>
            <person name="Nowell W R."/>
        </authorList>
    </citation>
    <scope>NUCLEOTIDE SEQUENCE</scope>
</reference>
<dbReference type="GO" id="GO:0019706">
    <property type="term" value="F:protein-cysteine S-palmitoyltransferase activity"/>
    <property type="evidence" value="ECO:0007669"/>
    <property type="project" value="UniProtKB-EC"/>
</dbReference>
<keyword evidence="4 10" id="KW-1133">Transmembrane helix</keyword>
<evidence type="ECO:0000256" key="6">
    <source>
        <dbReference type="ARBA" id="ARBA00023139"/>
    </source>
</evidence>
<dbReference type="EMBL" id="CAJOBJ010012178">
    <property type="protein sequence ID" value="CAF4163873.1"/>
    <property type="molecule type" value="Genomic_DNA"/>
</dbReference>
<evidence type="ECO:0000256" key="2">
    <source>
        <dbReference type="ARBA" id="ARBA00022679"/>
    </source>
</evidence>
<comment type="catalytic activity">
    <reaction evidence="9 10">
        <text>L-cysteinyl-[protein] + hexadecanoyl-CoA = S-hexadecanoyl-L-cysteinyl-[protein] + CoA</text>
        <dbReference type="Rhea" id="RHEA:36683"/>
        <dbReference type="Rhea" id="RHEA-COMP:10131"/>
        <dbReference type="Rhea" id="RHEA-COMP:11032"/>
        <dbReference type="ChEBI" id="CHEBI:29950"/>
        <dbReference type="ChEBI" id="CHEBI:57287"/>
        <dbReference type="ChEBI" id="CHEBI:57379"/>
        <dbReference type="ChEBI" id="CHEBI:74151"/>
        <dbReference type="EC" id="2.3.1.225"/>
    </reaction>
</comment>